<evidence type="ECO:0000256" key="1">
    <source>
        <dbReference type="ARBA" id="ARBA00023125"/>
    </source>
</evidence>
<dbReference type="PANTHER" id="PTHR46797">
    <property type="entry name" value="HTH-TYPE TRANSCRIPTIONAL REGULATOR"/>
    <property type="match status" value="1"/>
</dbReference>
<evidence type="ECO:0000259" key="2">
    <source>
        <dbReference type="PROSITE" id="PS50943"/>
    </source>
</evidence>
<keyword evidence="1" id="KW-0238">DNA-binding</keyword>
<gene>
    <name evidence="3" type="ORF">J5Y03_16605</name>
</gene>
<dbReference type="PROSITE" id="PS50943">
    <property type="entry name" value="HTH_CROC1"/>
    <property type="match status" value="1"/>
</dbReference>
<dbReference type="GO" id="GO:0003677">
    <property type="term" value="F:DNA binding"/>
    <property type="evidence" value="ECO:0007669"/>
    <property type="project" value="UniProtKB-KW"/>
</dbReference>
<dbReference type="Gene3D" id="1.10.260.40">
    <property type="entry name" value="lambda repressor-like DNA-binding domains"/>
    <property type="match status" value="1"/>
</dbReference>
<dbReference type="SUPFAM" id="SSF47413">
    <property type="entry name" value="lambda repressor-like DNA-binding domains"/>
    <property type="match status" value="1"/>
</dbReference>
<dbReference type="AlphaFoldDB" id="A0A940SKT4"/>
<keyword evidence="4" id="KW-1185">Reference proteome</keyword>
<dbReference type="Proteomes" id="UP000682134">
    <property type="component" value="Unassembled WGS sequence"/>
</dbReference>
<dbReference type="InterPro" id="IPR010982">
    <property type="entry name" value="Lambda_DNA-bd_dom_sf"/>
</dbReference>
<name>A0A940SKT4_9BACI</name>
<sequence>MVGKRIRELRKQRGMTLRELSDELRIPFTTLGNYERNDRQPSIETLQAIADHFSVTIDYLSSGSKNKRQLNLSDEAFQQLMQAEFPELTKEEFELSRKFNNLTELLKKNQNEREMKIISEIIEFLFQMKINSSRELFSEVDSTPLTKNEYASIYIKKKHHMDGSLNELFEIYYKELK</sequence>
<dbReference type="GO" id="GO:0005829">
    <property type="term" value="C:cytosol"/>
    <property type="evidence" value="ECO:0007669"/>
    <property type="project" value="TreeGrafter"/>
</dbReference>
<organism evidence="3 4">
    <name type="scientific">Gottfriedia endophytica</name>
    <dbReference type="NCBI Taxonomy" id="2820819"/>
    <lineage>
        <taxon>Bacteria</taxon>
        <taxon>Bacillati</taxon>
        <taxon>Bacillota</taxon>
        <taxon>Bacilli</taxon>
        <taxon>Bacillales</taxon>
        <taxon>Bacillaceae</taxon>
        <taxon>Gottfriedia</taxon>
    </lineage>
</organism>
<evidence type="ECO:0000313" key="4">
    <source>
        <dbReference type="Proteomes" id="UP000682134"/>
    </source>
</evidence>
<dbReference type="InterPro" id="IPR001387">
    <property type="entry name" value="Cro/C1-type_HTH"/>
</dbReference>
<dbReference type="EMBL" id="JAGIYQ010000014">
    <property type="protein sequence ID" value="MBP0726781.1"/>
    <property type="molecule type" value="Genomic_DNA"/>
</dbReference>
<reference evidence="3" key="1">
    <citation type="submission" date="2021-04" db="EMBL/GenBank/DDBJ databases">
        <title>Genome seq and assembly of Bacillus sp.</title>
        <authorList>
            <person name="Chhetri G."/>
        </authorList>
    </citation>
    <scope>NUCLEOTIDE SEQUENCE</scope>
    <source>
        <strain evidence="3">RG28</strain>
    </source>
</reference>
<proteinExistence type="predicted"/>
<dbReference type="RefSeq" id="WP_209407122.1">
    <property type="nucleotide sequence ID" value="NZ_JAGIYQ010000014.1"/>
</dbReference>
<dbReference type="InterPro" id="IPR050807">
    <property type="entry name" value="TransReg_Diox_bact_type"/>
</dbReference>
<dbReference type="SMART" id="SM00530">
    <property type="entry name" value="HTH_XRE"/>
    <property type="match status" value="1"/>
</dbReference>
<protein>
    <submittedName>
        <fullName evidence="3">Helix-turn-helix transcriptional regulator</fullName>
    </submittedName>
</protein>
<evidence type="ECO:0000313" key="3">
    <source>
        <dbReference type="EMBL" id="MBP0726781.1"/>
    </source>
</evidence>
<dbReference type="Pfam" id="PF01381">
    <property type="entry name" value="HTH_3"/>
    <property type="match status" value="1"/>
</dbReference>
<comment type="caution">
    <text evidence="3">The sequence shown here is derived from an EMBL/GenBank/DDBJ whole genome shotgun (WGS) entry which is preliminary data.</text>
</comment>
<feature type="domain" description="HTH cro/C1-type" evidence="2">
    <location>
        <begin position="6"/>
        <end position="60"/>
    </location>
</feature>
<dbReference type="CDD" id="cd00093">
    <property type="entry name" value="HTH_XRE"/>
    <property type="match status" value="1"/>
</dbReference>
<dbReference type="GO" id="GO:0003700">
    <property type="term" value="F:DNA-binding transcription factor activity"/>
    <property type="evidence" value="ECO:0007669"/>
    <property type="project" value="TreeGrafter"/>
</dbReference>
<accession>A0A940SKT4</accession>
<dbReference type="PANTHER" id="PTHR46797:SF1">
    <property type="entry name" value="METHYLPHOSPHONATE SYNTHASE"/>
    <property type="match status" value="1"/>
</dbReference>